<accession>A0AAN8N760</accession>
<comment type="caution">
    <text evidence="1">The sequence shown here is derived from an EMBL/GenBank/DDBJ whole genome shotgun (WGS) entry which is preliminary data.</text>
</comment>
<dbReference type="AlphaFoldDB" id="A0AAN8N760"/>
<name>A0AAN8N760_9PEZI</name>
<protein>
    <submittedName>
        <fullName evidence="1">Uncharacterized protein</fullName>
    </submittedName>
</protein>
<organism evidence="1 2">
    <name type="scientific">Orbilia javanica</name>
    <dbReference type="NCBI Taxonomy" id="47235"/>
    <lineage>
        <taxon>Eukaryota</taxon>
        <taxon>Fungi</taxon>
        <taxon>Dikarya</taxon>
        <taxon>Ascomycota</taxon>
        <taxon>Pezizomycotina</taxon>
        <taxon>Orbiliomycetes</taxon>
        <taxon>Orbiliales</taxon>
        <taxon>Orbiliaceae</taxon>
        <taxon>Orbilia</taxon>
    </lineage>
</organism>
<keyword evidence="2" id="KW-1185">Reference proteome</keyword>
<sequence length="406" mass="45883">MAANKKNIKTQAAEQLKGLAAAQIARKVEKSLPDMPEPNPEDIPHASMIVSKEVWNIFEEALLLNPPDNQSSDGPVFILSIAGRVIDRLLTQIISIAKNMKRIMNLPENRGKETELDRKFFEIFVRVLRTLKIIITLYPDQLDDDGKPMNGVIERGGFIDSAFGAAPIFLKAQLRKLFDYDEVARNTILVSDASVVTAFKKLNQASKNLSVLTRQLQVVVNDLQEQYPEDNFSPTLYYPRLSPEGSRRQDIGYVNYYESKYIEVFSSRPAIGLNDDGEPTGEPFLQWSTANKLSFSMYAAILDLINRIAIGNAPLMMEMLLDIMVAANVFLGRRSSIPDYEFGLSFKFSGLGKSWDAFGWLESYPEISVDGARERESVFDPRPADFMLPEGQHDRDPLAHDYLKFW</sequence>
<gene>
    <name evidence="1" type="ORF">TWF718_000198</name>
</gene>
<dbReference type="Proteomes" id="UP001313282">
    <property type="component" value="Unassembled WGS sequence"/>
</dbReference>
<evidence type="ECO:0000313" key="2">
    <source>
        <dbReference type="Proteomes" id="UP001313282"/>
    </source>
</evidence>
<evidence type="ECO:0000313" key="1">
    <source>
        <dbReference type="EMBL" id="KAK6355817.1"/>
    </source>
</evidence>
<reference evidence="1 2" key="1">
    <citation type="submission" date="2019-10" db="EMBL/GenBank/DDBJ databases">
        <authorList>
            <person name="Palmer J.M."/>
        </authorList>
    </citation>
    <scope>NUCLEOTIDE SEQUENCE [LARGE SCALE GENOMIC DNA]</scope>
    <source>
        <strain evidence="1 2">TWF718</strain>
    </source>
</reference>
<proteinExistence type="predicted"/>
<dbReference type="EMBL" id="JAVHNR010000001">
    <property type="protein sequence ID" value="KAK6355817.1"/>
    <property type="molecule type" value="Genomic_DNA"/>
</dbReference>